<accession>A0A7S0CIZ9</accession>
<dbReference type="EMBL" id="HBEL01045884">
    <property type="protein sequence ID" value="CAD8425182.1"/>
    <property type="molecule type" value="Transcribed_RNA"/>
</dbReference>
<proteinExistence type="predicted"/>
<evidence type="ECO:0000313" key="2">
    <source>
        <dbReference type="EMBL" id="CAD8425182.1"/>
    </source>
</evidence>
<dbReference type="SUPFAM" id="SSF53474">
    <property type="entry name" value="alpha/beta-Hydrolases"/>
    <property type="match status" value="1"/>
</dbReference>
<protein>
    <recommendedName>
        <fullName evidence="1">Fungal lipase-type domain-containing protein</fullName>
    </recommendedName>
</protein>
<dbReference type="Pfam" id="PF01764">
    <property type="entry name" value="Lipase_3"/>
    <property type="match status" value="1"/>
</dbReference>
<dbReference type="InterPro" id="IPR051218">
    <property type="entry name" value="Sec_MonoDiacylglyc_Lipase"/>
</dbReference>
<organism evidence="2">
    <name type="scientific">Proboscia inermis</name>
    <dbReference type="NCBI Taxonomy" id="420281"/>
    <lineage>
        <taxon>Eukaryota</taxon>
        <taxon>Sar</taxon>
        <taxon>Stramenopiles</taxon>
        <taxon>Ochrophyta</taxon>
        <taxon>Bacillariophyta</taxon>
        <taxon>Coscinodiscophyceae</taxon>
        <taxon>Rhizosoleniophycidae</taxon>
        <taxon>Rhizosoleniales</taxon>
        <taxon>Rhizosoleniaceae</taxon>
        <taxon>Proboscia</taxon>
    </lineage>
</organism>
<dbReference type="CDD" id="cd00519">
    <property type="entry name" value="Lipase_3"/>
    <property type="match status" value="1"/>
</dbReference>
<dbReference type="Gene3D" id="3.40.50.1820">
    <property type="entry name" value="alpha/beta hydrolase"/>
    <property type="match status" value="1"/>
</dbReference>
<dbReference type="GO" id="GO:0006629">
    <property type="term" value="P:lipid metabolic process"/>
    <property type="evidence" value="ECO:0007669"/>
    <property type="project" value="InterPro"/>
</dbReference>
<feature type="domain" description="Fungal lipase-type" evidence="1">
    <location>
        <begin position="28"/>
        <end position="152"/>
    </location>
</feature>
<sequence length="235" mass="26533">MGDWGANLKYFKEPLNPSDSLLELGFDEKKKIRVHGGFKEYLMGSHPSHDCKYKDIKGELVELYTSGECNGYDLIVTGHSLGGALSTLMSFQLASSGKISKHLGNKPLVNISFASPYVGGEVFGEAFKMLEKAGKLQHIRVSNENDIVPVLVAMPDFRHVGINLHLDDAKDYALEYQGKRSLWWQWTPFFPWLANLSNHGLEEYDTRFKKVKTAIRHMTINDVYGNSSITKDFIE</sequence>
<dbReference type="InterPro" id="IPR029058">
    <property type="entry name" value="AB_hydrolase_fold"/>
</dbReference>
<dbReference type="PANTHER" id="PTHR45856">
    <property type="entry name" value="ALPHA/BETA-HYDROLASES SUPERFAMILY PROTEIN"/>
    <property type="match status" value="1"/>
</dbReference>
<dbReference type="PANTHER" id="PTHR45856:SF24">
    <property type="entry name" value="FUNGAL LIPASE-LIKE DOMAIN-CONTAINING PROTEIN"/>
    <property type="match status" value="1"/>
</dbReference>
<name>A0A7S0CIZ9_9STRA</name>
<evidence type="ECO:0000259" key="1">
    <source>
        <dbReference type="Pfam" id="PF01764"/>
    </source>
</evidence>
<dbReference type="InterPro" id="IPR002921">
    <property type="entry name" value="Fungal_lipase-type"/>
</dbReference>
<gene>
    <name evidence="2" type="ORF">PINE0816_LOCUS21342</name>
</gene>
<dbReference type="AlphaFoldDB" id="A0A7S0CIZ9"/>
<reference evidence="2" key="1">
    <citation type="submission" date="2021-01" db="EMBL/GenBank/DDBJ databases">
        <authorList>
            <person name="Corre E."/>
            <person name="Pelletier E."/>
            <person name="Niang G."/>
            <person name="Scheremetjew M."/>
            <person name="Finn R."/>
            <person name="Kale V."/>
            <person name="Holt S."/>
            <person name="Cochrane G."/>
            <person name="Meng A."/>
            <person name="Brown T."/>
            <person name="Cohen L."/>
        </authorList>
    </citation>
    <scope>NUCLEOTIDE SEQUENCE</scope>
    <source>
        <strain evidence="2">CCAP1064/1</strain>
    </source>
</reference>